<protein>
    <submittedName>
        <fullName evidence="1">Uncharacterized protein</fullName>
    </submittedName>
</protein>
<comment type="caution">
    <text evidence="1">The sequence shown here is derived from an EMBL/GenBank/DDBJ whole genome shotgun (WGS) entry which is preliminary data.</text>
</comment>
<dbReference type="AlphaFoldDB" id="A0A0N0NHN0"/>
<keyword evidence="2" id="KW-1185">Reference proteome</keyword>
<dbReference type="EMBL" id="LFJN01000060">
    <property type="protein sequence ID" value="KPI34459.1"/>
    <property type="molecule type" value="Genomic_DNA"/>
</dbReference>
<gene>
    <name evidence="1" type="ORF">AB675_1406</name>
</gene>
<proteinExistence type="predicted"/>
<accession>A0A0N0NHN0</accession>
<dbReference type="Proteomes" id="UP000038010">
    <property type="component" value="Unassembled WGS sequence"/>
</dbReference>
<evidence type="ECO:0000313" key="1">
    <source>
        <dbReference type="EMBL" id="KPI34459.1"/>
    </source>
</evidence>
<reference evidence="1 2" key="1">
    <citation type="submission" date="2015-06" db="EMBL/GenBank/DDBJ databases">
        <title>Draft genome of the ant-associated black yeast Phialophora attae CBS 131958.</title>
        <authorList>
            <person name="Moreno L.F."/>
            <person name="Stielow B.J."/>
            <person name="de Hoog S."/>
            <person name="Vicente V.A."/>
            <person name="Weiss V.A."/>
            <person name="de Vries M."/>
            <person name="Cruz L.M."/>
            <person name="Souza E.M."/>
        </authorList>
    </citation>
    <scope>NUCLEOTIDE SEQUENCE [LARGE SCALE GENOMIC DNA]</scope>
    <source>
        <strain evidence="1 2">CBS 131958</strain>
    </source>
</reference>
<dbReference type="GeneID" id="28733174"/>
<organism evidence="1 2">
    <name type="scientific">Cyphellophora attinorum</name>
    <dbReference type="NCBI Taxonomy" id="1664694"/>
    <lineage>
        <taxon>Eukaryota</taxon>
        <taxon>Fungi</taxon>
        <taxon>Dikarya</taxon>
        <taxon>Ascomycota</taxon>
        <taxon>Pezizomycotina</taxon>
        <taxon>Eurotiomycetes</taxon>
        <taxon>Chaetothyriomycetidae</taxon>
        <taxon>Chaetothyriales</taxon>
        <taxon>Cyphellophoraceae</taxon>
        <taxon>Cyphellophora</taxon>
    </lineage>
</organism>
<dbReference type="RefSeq" id="XP_017994422.1">
    <property type="nucleotide sequence ID" value="XM_018141294.1"/>
</dbReference>
<name>A0A0N0NHN0_9EURO</name>
<sequence length="292" mass="32334">MTNKAFSHNGVDIHIAAHLSDLTEGLEWCTNTQGSLTHHDNVLEGIRIGSSESSADIINGHNVCTFLCRDKQGDGHKANTSDTFTSWLKMSLDAMRDRERVGVVVEGKHRSLVAAGIILPEPEQFAVAGAFVVTDVWFDWVVSEQGQSADRVLMARLELCDGQGIWWNSSTAAASSQEIGTSTEFCSSCERPLARRYKEGDVFCGHPECPTRLDPAQSTGLSIKTRDYAPEYLARRTPLPAQYSRSFNLVPPAPAAPTVDQLKAWFADKDNNHPGWKSWNCSNCKRFNCRME</sequence>
<evidence type="ECO:0000313" key="2">
    <source>
        <dbReference type="Proteomes" id="UP000038010"/>
    </source>
</evidence>
<dbReference type="VEuPathDB" id="FungiDB:AB675_1406"/>